<dbReference type="Proteomes" id="UP001338582">
    <property type="component" value="Chromosome 5"/>
</dbReference>
<dbReference type="InterPro" id="IPR043502">
    <property type="entry name" value="DNA/RNA_pol_sf"/>
</dbReference>
<dbReference type="Gene3D" id="3.30.70.270">
    <property type="match status" value="1"/>
</dbReference>
<feature type="region of interest" description="Disordered" evidence="9">
    <location>
        <begin position="651"/>
        <end position="683"/>
    </location>
</feature>
<dbReference type="AlphaFoldDB" id="A0AAX4HEM7"/>
<comment type="subcellular location">
    <subcellularLocation>
        <location evidence="1">Nucleus</location>
    </subcellularLocation>
</comment>
<gene>
    <name evidence="11" type="ORF">PUMCH_004439</name>
</gene>
<feature type="domain" description="UmuC" evidence="10">
    <location>
        <begin position="44"/>
        <end position="320"/>
    </location>
</feature>
<dbReference type="FunFam" id="3.40.1170.60:FF:000008">
    <property type="entry name" value="DNA polymerase eta subunit"/>
    <property type="match status" value="1"/>
</dbReference>
<proteinExistence type="predicted"/>
<dbReference type="GO" id="GO:0006281">
    <property type="term" value="P:DNA repair"/>
    <property type="evidence" value="ECO:0007669"/>
    <property type="project" value="UniProtKB-KW"/>
</dbReference>
<dbReference type="Gene3D" id="1.10.150.20">
    <property type="entry name" value="5' to 3' exonuclease, C-terminal subdomain"/>
    <property type="match status" value="1"/>
</dbReference>
<dbReference type="InterPro" id="IPR043128">
    <property type="entry name" value="Rev_trsase/Diguanyl_cyclase"/>
</dbReference>
<dbReference type="RefSeq" id="XP_062879446.1">
    <property type="nucleotide sequence ID" value="XM_063023376.1"/>
</dbReference>
<dbReference type="GO" id="GO:0003684">
    <property type="term" value="F:damaged DNA binding"/>
    <property type="evidence" value="ECO:0007669"/>
    <property type="project" value="InterPro"/>
</dbReference>
<evidence type="ECO:0000256" key="8">
    <source>
        <dbReference type="ARBA" id="ARBA00023242"/>
    </source>
</evidence>
<feature type="region of interest" description="Disordered" evidence="9">
    <location>
        <begin position="724"/>
        <end position="745"/>
    </location>
</feature>
<name>A0AAX4HEM7_9ASCO</name>
<dbReference type="GO" id="GO:0005634">
    <property type="term" value="C:nucleus"/>
    <property type="evidence" value="ECO:0007669"/>
    <property type="project" value="UniProtKB-SubCell"/>
</dbReference>
<keyword evidence="6" id="KW-0862">Zinc</keyword>
<sequence>MSILNPDTVEQVIRHECSGSSYTFKDLQMLASPEEAYLLPLAVIGLIDMNAFFAQCEQVRLGKGLEDPVVCCQWKSLIAVSYAARKYGISRLDPLGLALKKCPQLVVGHAAVFKKGESFWRYIDGLPSQAIHKVSLDPYRRELRKVFRILQSQCDLVEKASVDECYLDLGRLVYSKLMDLFPCLRDLQAGDKLPPVPSTLPDGLKWEGMLYQTDEESAFFKEGVSHDNKQTQSRTNTPPATIVKDWSDICLILGSQYLFSIRCKVYDELKYTTSGGLGTTKTIAKLAAGFVKPDYQTIVSSKAINAFLSNFELTDVTSMGGMIGKDIVRQLQIPPQTNSISFIRQEFTLEQLKEEFPQDHGLATRVFEFCRGIHQQKLKLRTQVKSMMSRKNFLADCPVKTVGDTYDWIKVFVGDLYGRLIELDDESMNLSLLQSGPNERASISRPRTVAVHYTTSAWEKQSKQTKFPVIRDLVKFRSTLELVYFKLLCQILENNKASDCEVKYLELNPDDPHLYQLPIHLLANLSVVIGNFVITTDKNLIDSYGQTNQGETDKDSIKRQFEEVTKRQPNQSEEPKPKRITRSNSYVKKLFADFEKEQGEQAELKREVSSEPEKPKDQFKEDKEYVNRMFMEYQNDVLFHKAMSGFDQLKPAEKKQAKTKSKVQVSKNNESPSASSRSRSPETKDAFWKELMQSQRCPTCNVSVDDVFEHRDYHFALELSSKLNNGTTSRVGQKKKSQNQSTLPF</sequence>
<dbReference type="GO" id="GO:0007064">
    <property type="term" value="P:mitotic sister chromatid cohesion"/>
    <property type="evidence" value="ECO:0007669"/>
    <property type="project" value="UniProtKB-ARBA"/>
</dbReference>
<dbReference type="PROSITE" id="PS50173">
    <property type="entry name" value="UMUC"/>
    <property type="match status" value="1"/>
</dbReference>
<dbReference type="Pfam" id="PF00817">
    <property type="entry name" value="IMS"/>
    <property type="match status" value="1"/>
</dbReference>
<keyword evidence="12" id="KW-1185">Reference proteome</keyword>
<evidence type="ECO:0000256" key="7">
    <source>
        <dbReference type="ARBA" id="ARBA00023204"/>
    </source>
</evidence>
<evidence type="ECO:0000256" key="1">
    <source>
        <dbReference type="ARBA" id="ARBA00004123"/>
    </source>
</evidence>
<keyword evidence="8" id="KW-0539">Nucleus</keyword>
<dbReference type="InterPro" id="IPR052230">
    <property type="entry name" value="DNA_polymerase_eta"/>
</dbReference>
<dbReference type="InterPro" id="IPR001126">
    <property type="entry name" value="UmuC"/>
</dbReference>
<dbReference type="GO" id="GO:0042276">
    <property type="term" value="P:error-prone translesion synthesis"/>
    <property type="evidence" value="ECO:0007669"/>
    <property type="project" value="TreeGrafter"/>
</dbReference>
<dbReference type="GO" id="GO:0003887">
    <property type="term" value="F:DNA-directed DNA polymerase activity"/>
    <property type="evidence" value="ECO:0007669"/>
    <property type="project" value="TreeGrafter"/>
</dbReference>
<evidence type="ECO:0000256" key="5">
    <source>
        <dbReference type="ARBA" id="ARBA00022771"/>
    </source>
</evidence>
<reference evidence="11 12" key="1">
    <citation type="submission" date="2023-10" db="EMBL/GenBank/DDBJ databases">
        <title>Draft Genome Sequence of Candida saopaulonensis from a very Premature Infant with Sepsis.</title>
        <authorList>
            <person name="Ning Y."/>
            <person name="Dai R."/>
            <person name="Xiao M."/>
            <person name="Xu Y."/>
            <person name="Yan Q."/>
            <person name="Zhang L."/>
        </authorList>
    </citation>
    <scope>NUCLEOTIDE SEQUENCE [LARGE SCALE GENOMIC DNA]</scope>
    <source>
        <strain evidence="11 12">19XY460</strain>
    </source>
</reference>
<evidence type="ECO:0000256" key="4">
    <source>
        <dbReference type="ARBA" id="ARBA00022763"/>
    </source>
</evidence>
<keyword evidence="5" id="KW-0863">Zinc-finger</keyword>
<dbReference type="PIRSF" id="PIRSF036603">
    <property type="entry name" value="DPol_eta"/>
    <property type="match status" value="1"/>
</dbReference>
<protein>
    <recommendedName>
        <fullName evidence="10">UmuC domain-containing protein</fullName>
    </recommendedName>
</protein>
<evidence type="ECO:0000313" key="11">
    <source>
        <dbReference type="EMBL" id="WPK27068.1"/>
    </source>
</evidence>
<dbReference type="InterPro" id="IPR036775">
    <property type="entry name" value="DNA_pol_Y-fam_lit_finger_sf"/>
</dbReference>
<dbReference type="Gene3D" id="3.30.1490.100">
    <property type="entry name" value="DNA polymerase, Y-family, little finger domain"/>
    <property type="match status" value="1"/>
</dbReference>
<dbReference type="PANTHER" id="PTHR45873:SF1">
    <property type="entry name" value="DNA POLYMERASE ETA"/>
    <property type="match status" value="1"/>
</dbReference>
<dbReference type="GO" id="GO:0008270">
    <property type="term" value="F:zinc ion binding"/>
    <property type="evidence" value="ECO:0007669"/>
    <property type="project" value="UniProtKB-KW"/>
</dbReference>
<evidence type="ECO:0000256" key="6">
    <source>
        <dbReference type="ARBA" id="ARBA00022833"/>
    </source>
</evidence>
<dbReference type="GO" id="GO:0035861">
    <property type="term" value="C:site of double-strand break"/>
    <property type="evidence" value="ECO:0007669"/>
    <property type="project" value="TreeGrafter"/>
</dbReference>
<feature type="region of interest" description="Disordered" evidence="9">
    <location>
        <begin position="598"/>
        <end position="622"/>
    </location>
</feature>
<dbReference type="GeneID" id="88175499"/>
<evidence type="ECO:0000256" key="2">
    <source>
        <dbReference type="ARBA" id="ARBA00022679"/>
    </source>
</evidence>
<keyword evidence="4" id="KW-0227">DNA damage</keyword>
<dbReference type="GO" id="GO:0009314">
    <property type="term" value="P:response to radiation"/>
    <property type="evidence" value="ECO:0007669"/>
    <property type="project" value="TreeGrafter"/>
</dbReference>
<keyword evidence="3" id="KW-0479">Metal-binding</keyword>
<dbReference type="GO" id="GO:0005657">
    <property type="term" value="C:replication fork"/>
    <property type="evidence" value="ECO:0007669"/>
    <property type="project" value="TreeGrafter"/>
</dbReference>
<evidence type="ECO:0000313" key="12">
    <source>
        <dbReference type="Proteomes" id="UP001338582"/>
    </source>
</evidence>
<evidence type="ECO:0000259" key="10">
    <source>
        <dbReference type="PROSITE" id="PS50173"/>
    </source>
</evidence>
<organism evidence="11 12">
    <name type="scientific">Australozyma saopauloensis</name>
    <dbReference type="NCBI Taxonomy" id="291208"/>
    <lineage>
        <taxon>Eukaryota</taxon>
        <taxon>Fungi</taxon>
        <taxon>Dikarya</taxon>
        <taxon>Ascomycota</taxon>
        <taxon>Saccharomycotina</taxon>
        <taxon>Pichiomycetes</taxon>
        <taxon>Metschnikowiaceae</taxon>
        <taxon>Australozyma</taxon>
    </lineage>
</organism>
<feature type="region of interest" description="Disordered" evidence="9">
    <location>
        <begin position="563"/>
        <end position="582"/>
    </location>
</feature>
<feature type="compositionally biased region" description="Low complexity" evidence="9">
    <location>
        <begin position="666"/>
        <end position="678"/>
    </location>
</feature>
<evidence type="ECO:0000256" key="3">
    <source>
        <dbReference type="ARBA" id="ARBA00022723"/>
    </source>
</evidence>
<dbReference type="PANTHER" id="PTHR45873">
    <property type="entry name" value="DNA POLYMERASE ETA"/>
    <property type="match status" value="1"/>
</dbReference>
<dbReference type="KEGG" id="asau:88175499"/>
<keyword evidence="2" id="KW-0808">Transferase</keyword>
<dbReference type="SUPFAM" id="SSF100879">
    <property type="entry name" value="Lesion bypass DNA polymerase (Y-family), little finger domain"/>
    <property type="match status" value="1"/>
</dbReference>
<dbReference type="Gene3D" id="3.40.1170.60">
    <property type="match status" value="1"/>
</dbReference>
<accession>A0AAX4HEM7</accession>
<dbReference type="SUPFAM" id="SSF56672">
    <property type="entry name" value="DNA/RNA polymerases"/>
    <property type="match status" value="1"/>
</dbReference>
<dbReference type="EMBL" id="CP138898">
    <property type="protein sequence ID" value="WPK27068.1"/>
    <property type="molecule type" value="Genomic_DNA"/>
</dbReference>
<evidence type="ECO:0000256" key="9">
    <source>
        <dbReference type="SAM" id="MobiDB-lite"/>
    </source>
</evidence>
<keyword evidence="7" id="KW-0234">DNA repair</keyword>
<dbReference type="GO" id="GO:0070987">
    <property type="term" value="P:error-free translesion synthesis"/>
    <property type="evidence" value="ECO:0007669"/>
    <property type="project" value="UniProtKB-ARBA"/>
</dbReference>